<gene>
    <name evidence="6" type="ORF">FO059_12275</name>
</gene>
<dbReference type="SUPFAM" id="SSF56349">
    <property type="entry name" value="DNA breaking-rejoining enzymes"/>
    <property type="match status" value="1"/>
</dbReference>
<dbReference type="EMBL" id="CP041765">
    <property type="protein sequence ID" value="QDQ97946.1"/>
    <property type="molecule type" value="Genomic_DNA"/>
</dbReference>
<dbReference type="GO" id="GO:0003677">
    <property type="term" value="F:DNA binding"/>
    <property type="evidence" value="ECO:0007669"/>
    <property type="project" value="UniProtKB-KW"/>
</dbReference>
<dbReference type="InterPro" id="IPR010998">
    <property type="entry name" value="Integrase_recombinase_N"/>
</dbReference>
<dbReference type="Pfam" id="PF00589">
    <property type="entry name" value="Phage_integrase"/>
    <property type="match status" value="1"/>
</dbReference>
<dbReference type="InterPro" id="IPR050090">
    <property type="entry name" value="Tyrosine_recombinase_XerCD"/>
</dbReference>
<reference evidence="6 7" key="1">
    <citation type="submission" date="2019-07" db="EMBL/GenBank/DDBJ databases">
        <title>Tomitella cavernea sp. nov., an actinomycete isolated from soil.</title>
        <authorList>
            <person name="Cheng J."/>
        </authorList>
    </citation>
    <scope>NUCLEOTIDE SEQUENCE [LARGE SCALE GENOMIC DNA]</scope>
    <source>
        <strain evidence="6 7">HY188</strain>
    </source>
</reference>
<evidence type="ECO:0000313" key="6">
    <source>
        <dbReference type="EMBL" id="QDQ97946.1"/>
    </source>
</evidence>
<feature type="region of interest" description="Disordered" evidence="4">
    <location>
        <begin position="371"/>
        <end position="395"/>
    </location>
</feature>
<keyword evidence="2" id="KW-0238">DNA-binding</keyword>
<dbReference type="GO" id="GO:0015074">
    <property type="term" value="P:DNA integration"/>
    <property type="evidence" value="ECO:0007669"/>
    <property type="project" value="InterPro"/>
</dbReference>
<keyword evidence="7" id="KW-1185">Reference proteome</keyword>
<name>A0A516X4F4_9ACTN</name>
<evidence type="ECO:0000256" key="2">
    <source>
        <dbReference type="ARBA" id="ARBA00023125"/>
    </source>
</evidence>
<dbReference type="PROSITE" id="PS51898">
    <property type="entry name" value="TYR_RECOMBINASE"/>
    <property type="match status" value="1"/>
</dbReference>
<dbReference type="InterPro" id="IPR013762">
    <property type="entry name" value="Integrase-like_cat_sf"/>
</dbReference>
<evidence type="ECO:0000256" key="3">
    <source>
        <dbReference type="ARBA" id="ARBA00023172"/>
    </source>
</evidence>
<organism evidence="6 7">
    <name type="scientific">Tomitella fengzijianii</name>
    <dbReference type="NCBI Taxonomy" id="2597660"/>
    <lineage>
        <taxon>Bacteria</taxon>
        <taxon>Bacillati</taxon>
        <taxon>Actinomycetota</taxon>
        <taxon>Actinomycetes</taxon>
        <taxon>Mycobacteriales</taxon>
        <taxon>Tomitella</taxon>
    </lineage>
</organism>
<feature type="region of interest" description="Disordered" evidence="4">
    <location>
        <begin position="1"/>
        <end position="22"/>
    </location>
</feature>
<dbReference type="PANTHER" id="PTHR30349:SF64">
    <property type="entry name" value="PROPHAGE INTEGRASE INTD-RELATED"/>
    <property type="match status" value="1"/>
</dbReference>
<dbReference type="Gene3D" id="1.10.443.10">
    <property type="entry name" value="Intergrase catalytic core"/>
    <property type="match status" value="1"/>
</dbReference>
<dbReference type="PANTHER" id="PTHR30349">
    <property type="entry name" value="PHAGE INTEGRASE-RELATED"/>
    <property type="match status" value="1"/>
</dbReference>
<feature type="domain" description="Tyr recombinase" evidence="5">
    <location>
        <begin position="185"/>
        <end position="363"/>
    </location>
</feature>
<accession>A0A516X4F4</accession>
<sequence length="395" mass="43633">MAQVVDQWTVRNPDGGRRLRGPRWGKGNRWLARWDEGGKRVSKSFANKDAALAHLEDVGSGTRAGTHITKERAALTIGDMWVLWSAMKSGTSKSTRAGYESAWRRIEPRWKDVPCGDVERADAVAWLNELTTTKGCKPGESKPLGGSSKRTTGIVLRALLDLAVDHKAVPANPMKRGDLPAAPETPRRYLSVGEVDGLLAAMPDEPCRLVVRTLVLTGLRPGECFGLQVQDLDARRGRIRVERAVDDKGTVGDVKTHQHREVPVGGGLLDDLTLAAGGRRRTAPLLRTSAGLSWTRNRWRPLWAKHGIDGLDTYELRHTAASWAIHAGANVKTVQTMLGHRTAAITLDIYSHLWDDELDAMPARLDAHMKSERERFRQRRQQSDSRGGNVQVTAV</sequence>
<evidence type="ECO:0000259" key="5">
    <source>
        <dbReference type="PROSITE" id="PS51898"/>
    </source>
</evidence>
<dbReference type="GO" id="GO:0006310">
    <property type="term" value="P:DNA recombination"/>
    <property type="evidence" value="ECO:0007669"/>
    <property type="project" value="UniProtKB-KW"/>
</dbReference>
<comment type="similarity">
    <text evidence="1">Belongs to the 'phage' integrase family.</text>
</comment>
<dbReference type="OrthoDB" id="1822491at2"/>
<dbReference type="CDD" id="cd01189">
    <property type="entry name" value="INT_ICEBs1_C_like"/>
    <property type="match status" value="1"/>
</dbReference>
<dbReference type="KEGG" id="toy:FO059_12275"/>
<reference evidence="6 7" key="2">
    <citation type="submission" date="2019-07" db="EMBL/GenBank/DDBJ databases">
        <authorList>
            <person name="Huang Y."/>
        </authorList>
    </citation>
    <scope>NUCLEOTIDE SEQUENCE [LARGE SCALE GENOMIC DNA]</scope>
    <source>
        <strain evidence="6 7">HY188</strain>
    </source>
</reference>
<protein>
    <submittedName>
        <fullName evidence="6">Site-specific integrase</fullName>
    </submittedName>
</protein>
<dbReference type="RefSeq" id="WP_143909138.1">
    <property type="nucleotide sequence ID" value="NZ_CP041765.1"/>
</dbReference>
<dbReference type="Proteomes" id="UP000317344">
    <property type="component" value="Chromosome"/>
</dbReference>
<dbReference type="AlphaFoldDB" id="A0A516X4F4"/>
<evidence type="ECO:0000256" key="4">
    <source>
        <dbReference type="SAM" id="MobiDB-lite"/>
    </source>
</evidence>
<dbReference type="InterPro" id="IPR011010">
    <property type="entry name" value="DNA_brk_join_enz"/>
</dbReference>
<dbReference type="Gene3D" id="1.10.150.130">
    <property type="match status" value="1"/>
</dbReference>
<keyword evidence="3" id="KW-0233">DNA recombination</keyword>
<dbReference type="InterPro" id="IPR002104">
    <property type="entry name" value="Integrase_catalytic"/>
</dbReference>
<evidence type="ECO:0000256" key="1">
    <source>
        <dbReference type="ARBA" id="ARBA00008857"/>
    </source>
</evidence>
<evidence type="ECO:0000313" key="7">
    <source>
        <dbReference type="Proteomes" id="UP000317344"/>
    </source>
</evidence>
<proteinExistence type="inferred from homology"/>